<sequence>MAASASGESFTYGYVGNIPAAYHSSDLRNYFSQFIERGGFDCFHFRHRPEIRKPVDSDPSMSNETELHPQSQTTGTKTLCCVFRLKKQKLEELIRQYHRKHWLDRNGESIRPLCLIKRVRIMDEKDMGNQRYKTRREQKQIPQDREQFTRADLSKLIELHPPDIMPNGNVGTPTLVFLDLIKQCRLPPVIIKKLGLSFPKTRSKRKYGNVPFEYGGEVIQGDSTDTETHVISGSGHVLQAESATPAELLGNQEYNMEDRTKGKKEDQDSENEENEDSDPDNDDDTCEEWERHEATTDDPWDVERNKERLFEEDIELKWEKGGSGLVFYTDAQYWDEQEGDFDAKTADDWDVDMSAYYDAEGGDMDARDFLAMRKETRRRNGEEDISVVNNKIGKFERHTKGIGRTILERQGWTDGQGLGSTIRGMADALDNDGQHPKDKKGLGYHGEKLIRYGFKRPRAEKQVIISTIYDNPEDTDPAEPLLRRKNPHSLKYREPVNFTKACDKE</sequence>
<dbReference type="RefSeq" id="XP_013379646.1">
    <property type="nucleotide sequence ID" value="XM_013524192.1"/>
</dbReference>
<dbReference type="GeneID" id="106151099"/>
<proteinExistence type="predicted"/>
<evidence type="ECO:0000256" key="1">
    <source>
        <dbReference type="SAM" id="MobiDB-lite"/>
    </source>
</evidence>
<reference evidence="4" key="1">
    <citation type="submission" date="2025-08" db="UniProtKB">
        <authorList>
            <consortium name="RefSeq"/>
        </authorList>
    </citation>
    <scope>IDENTIFICATION</scope>
    <source>
        <tissue evidence="4">Gonads</tissue>
    </source>
</reference>
<name>A0A1S3H2E2_LINAN</name>
<feature type="domain" description="G-patch" evidence="2">
    <location>
        <begin position="399"/>
        <end position="447"/>
    </location>
</feature>
<evidence type="ECO:0000313" key="3">
    <source>
        <dbReference type="Proteomes" id="UP000085678"/>
    </source>
</evidence>
<organism evidence="3 4">
    <name type="scientific">Lingula anatina</name>
    <name type="common">Brachiopod</name>
    <name type="synonym">Lingula unguis</name>
    <dbReference type="NCBI Taxonomy" id="7574"/>
    <lineage>
        <taxon>Eukaryota</taxon>
        <taxon>Metazoa</taxon>
        <taxon>Spiralia</taxon>
        <taxon>Lophotrochozoa</taxon>
        <taxon>Brachiopoda</taxon>
        <taxon>Linguliformea</taxon>
        <taxon>Lingulata</taxon>
        <taxon>Lingulida</taxon>
        <taxon>Linguloidea</taxon>
        <taxon>Lingulidae</taxon>
        <taxon>Lingula</taxon>
    </lineage>
</organism>
<feature type="compositionally biased region" description="Acidic residues" evidence="1">
    <location>
        <begin position="267"/>
        <end position="287"/>
    </location>
</feature>
<dbReference type="PROSITE" id="PS50174">
    <property type="entry name" value="G_PATCH"/>
    <property type="match status" value="1"/>
</dbReference>
<evidence type="ECO:0000259" key="2">
    <source>
        <dbReference type="PROSITE" id="PS50174"/>
    </source>
</evidence>
<dbReference type="KEGG" id="lak:106151099"/>
<feature type="compositionally biased region" description="Basic and acidic residues" evidence="1">
    <location>
        <begin position="256"/>
        <end position="266"/>
    </location>
</feature>
<keyword evidence="3" id="KW-1185">Reference proteome</keyword>
<dbReference type="GO" id="GO:0032480">
    <property type="term" value="P:negative regulation of type I interferon production"/>
    <property type="evidence" value="ECO:0007669"/>
    <property type="project" value="InterPro"/>
</dbReference>
<dbReference type="AlphaFoldDB" id="A0A1S3H2E2"/>
<dbReference type="PANTHER" id="PTHR14390:SF2">
    <property type="entry name" value="G PATCH DOMAIN-CONTAINING PROTEIN 3"/>
    <property type="match status" value="1"/>
</dbReference>
<feature type="region of interest" description="Disordered" evidence="1">
    <location>
        <begin position="242"/>
        <end position="304"/>
    </location>
</feature>
<dbReference type="SMART" id="SM00443">
    <property type="entry name" value="G_patch"/>
    <property type="match status" value="1"/>
</dbReference>
<gene>
    <name evidence="4" type="primary">LOC106151099</name>
</gene>
<dbReference type="GO" id="GO:0003676">
    <property type="term" value="F:nucleic acid binding"/>
    <property type="evidence" value="ECO:0007669"/>
    <property type="project" value="InterPro"/>
</dbReference>
<evidence type="ECO:0000313" key="4">
    <source>
        <dbReference type="RefSeq" id="XP_013379646.1"/>
    </source>
</evidence>
<dbReference type="InterPro" id="IPR000467">
    <property type="entry name" value="G_patch_dom"/>
</dbReference>
<dbReference type="Pfam" id="PF01585">
    <property type="entry name" value="G-patch"/>
    <property type="match status" value="1"/>
</dbReference>
<dbReference type="GO" id="GO:0039536">
    <property type="term" value="P:negative regulation of RIG-I signaling pathway"/>
    <property type="evidence" value="ECO:0007669"/>
    <property type="project" value="InterPro"/>
</dbReference>
<dbReference type="Proteomes" id="UP000085678">
    <property type="component" value="Unplaced"/>
</dbReference>
<dbReference type="InterPro" id="IPR040341">
    <property type="entry name" value="GPATCH3"/>
</dbReference>
<dbReference type="GO" id="GO:0045893">
    <property type="term" value="P:positive regulation of DNA-templated transcription"/>
    <property type="evidence" value="ECO:0007669"/>
    <property type="project" value="TreeGrafter"/>
</dbReference>
<dbReference type="OMA" id="GGFHCFH"/>
<protein>
    <submittedName>
        <fullName evidence="4">G patch domain-containing protein 3</fullName>
    </submittedName>
</protein>
<feature type="compositionally biased region" description="Basic and acidic residues" evidence="1">
    <location>
        <begin position="288"/>
        <end position="304"/>
    </location>
</feature>
<dbReference type="OrthoDB" id="5842926at2759"/>
<dbReference type="PANTHER" id="PTHR14390">
    <property type="entry name" value="G PATCH DOMAIN CONTAINING PROTEIN 3"/>
    <property type="match status" value="1"/>
</dbReference>
<dbReference type="InParanoid" id="A0A1S3H2E2"/>
<accession>A0A1S3H2E2</accession>